<reference evidence="6" key="1">
    <citation type="submission" date="2021-01" db="EMBL/GenBank/DDBJ databases">
        <authorList>
            <person name="Kaushik A."/>
        </authorList>
    </citation>
    <scope>NUCLEOTIDE SEQUENCE</scope>
    <source>
        <strain evidence="6">Type strain: AG8-Rh-89/</strain>
    </source>
</reference>
<dbReference type="AlphaFoldDB" id="A0A8H3AK55"/>
<proteinExistence type="predicted"/>
<evidence type="ECO:0000256" key="1">
    <source>
        <dbReference type="ARBA" id="ARBA00022763"/>
    </source>
</evidence>
<comment type="caution">
    <text evidence="6">The sequence shown here is derived from an EMBL/GenBank/DDBJ whole genome shotgun (WGS) entry which is preliminary data.</text>
</comment>
<evidence type="ECO:0000256" key="2">
    <source>
        <dbReference type="ARBA" id="ARBA00022801"/>
    </source>
</evidence>
<gene>
    <name evidence="6" type="ORF">RDB_LOCUS14561</name>
</gene>
<dbReference type="PANTHER" id="PTHR12159:SF9">
    <property type="entry name" value="G_T MISMATCH-SPECIFIC THYMINE DNA GLYCOSYLASE"/>
    <property type="match status" value="1"/>
</dbReference>
<dbReference type="Gene3D" id="3.40.470.10">
    <property type="entry name" value="Uracil-DNA glycosylase-like domain"/>
    <property type="match status" value="1"/>
</dbReference>
<dbReference type="InterPro" id="IPR005122">
    <property type="entry name" value="Uracil-DNA_glycosylase-like"/>
</dbReference>
<dbReference type="InterPro" id="IPR015637">
    <property type="entry name" value="MUG/TDG"/>
</dbReference>
<dbReference type="SUPFAM" id="SSF52141">
    <property type="entry name" value="Uracil-DNA glycosylase-like"/>
    <property type="match status" value="1"/>
</dbReference>
<evidence type="ECO:0000256" key="4">
    <source>
        <dbReference type="SAM" id="MobiDB-lite"/>
    </source>
</evidence>
<organism evidence="6 7">
    <name type="scientific">Rhizoctonia solani</name>
    <dbReference type="NCBI Taxonomy" id="456999"/>
    <lineage>
        <taxon>Eukaryota</taxon>
        <taxon>Fungi</taxon>
        <taxon>Dikarya</taxon>
        <taxon>Basidiomycota</taxon>
        <taxon>Agaricomycotina</taxon>
        <taxon>Agaricomycetes</taxon>
        <taxon>Cantharellales</taxon>
        <taxon>Ceratobasidiaceae</taxon>
        <taxon>Rhizoctonia</taxon>
    </lineage>
</organism>
<sequence>MNIKHEVSPVPVISKYFTARSAGKVDQPRLEDRKEGVSELASRSGMEESRADLGPGLDDESAYSIVDPPAAENESDKTGSQSVSKRTRRGVARSEDGDGPVSQQPKPKKRRLKRGYAPPEVYAHLNQVQDCLDYDLNILFCGINPGQKSAGEGHHFANPLNGFWRCLHQGGLTDVLVPPSEDHTLPERFRLGIRR</sequence>
<dbReference type="GO" id="GO:0008263">
    <property type="term" value="F:pyrimidine-specific mismatch base pair DNA N-glycosylase activity"/>
    <property type="evidence" value="ECO:0007669"/>
    <property type="project" value="TreeGrafter"/>
</dbReference>
<feature type="region of interest" description="Disordered" evidence="4">
    <location>
        <begin position="18"/>
        <end position="115"/>
    </location>
</feature>
<keyword evidence="2" id="KW-0378">Hydrolase</keyword>
<keyword evidence="3" id="KW-0234">DNA repair</keyword>
<dbReference type="Pfam" id="PF03167">
    <property type="entry name" value="UDG"/>
    <property type="match status" value="1"/>
</dbReference>
<dbReference type="GO" id="GO:0006285">
    <property type="term" value="P:base-excision repair, AP site formation"/>
    <property type="evidence" value="ECO:0007669"/>
    <property type="project" value="InterPro"/>
</dbReference>
<dbReference type="GO" id="GO:0004844">
    <property type="term" value="F:uracil DNA N-glycosylase activity"/>
    <property type="evidence" value="ECO:0007669"/>
    <property type="project" value="TreeGrafter"/>
</dbReference>
<accession>A0A8H3AK55</accession>
<dbReference type="Proteomes" id="UP000663850">
    <property type="component" value="Unassembled WGS sequence"/>
</dbReference>
<keyword evidence="1" id="KW-0227">DNA damage</keyword>
<dbReference type="EMBL" id="CAJMWZ010000785">
    <property type="protein sequence ID" value="CAE6425795.1"/>
    <property type="molecule type" value="Genomic_DNA"/>
</dbReference>
<dbReference type="InterPro" id="IPR036895">
    <property type="entry name" value="Uracil-DNA_glycosylase-like_sf"/>
</dbReference>
<protein>
    <recommendedName>
        <fullName evidence="5">Uracil-DNA glycosylase-like domain-containing protein</fullName>
    </recommendedName>
</protein>
<evidence type="ECO:0000313" key="7">
    <source>
        <dbReference type="Proteomes" id="UP000663850"/>
    </source>
</evidence>
<evidence type="ECO:0000259" key="5">
    <source>
        <dbReference type="Pfam" id="PF03167"/>
    </source>
</evidence>
<evidence type="ECO:0000313" key="6">
    <source>
        <dbReference type="EMBL" id="CAE6425795.1"/>
    </source>
</evidence>
<evidence type="ECO:0000256" key="3">
    <source>
        <dbReference type="ARBA" id="ARBA00023204"/>
    </source>
</evidence>
<name>A0A8H3AK55_9AGAM</name>
<feature type="domain" description="Uracil-DNA glycosylase-like" evidence="5">
    <location>
        <begin position="133"/>
        <end position="173"/>
    </location>
</feature>
<feature type="compositionally biased region" description="Basic and acidic residues" evidence="4">
    <location>
        <begin position="26"/>
        <end position="37"/>
    </location>
</feature>
<dbReference type="PANTHER" id="PTHR12159">
    <property type="entry name" value="G/T AND G/U MISMATCH-SPECIFIC DNA GLYCOSYLASE"/>
    <property type="match status" value="1"/>
</dbReference>
<dbReference type="CDD" id="cd10028">
    <property type="entry name" value="UDG-F2_TDG_MUG"/>
    <property type="match status" value="1"/>
</dbReference>